<evidence type="ECO:0000313" key="4">
    <source>
        <dbReference type="Proteomes" id="UP000291758"/>
    </source>
</evidence>
<reference evidence="3 4" key="1">
    <citation type="submission" date="2019-01" db="EMBL/GenBank/DDBJ databases">
        <title>Genome sequencing of strain 2JSPR-7.</title>
        <authorList>
            <person name="Heo J."/>
            <person name="Kim S.-J."/>
            <person name="Kim J.-S."/>
            <person name="Hong S.-B."/>
            <person name="Kwon S.-W."/>
        </authorList>
    </citation>
    <scope>NUCLEOTIDE SEQUENCE [LARGE SCALE GENOMIC DNA]</scope>
    <source>
        <strain evidence="3 4">2JSPR-7</strain>
    </source>
</reference>
<evidence type="ECO:0000256" key="1">
    <source>
        <dbReference type="SAM" id="Phobius"/>
    </source>
</evidence>
<dbReference type="Proteomes" id="UP000291758">
    <property type="component" value="Chromosome"/>
</dbReference>
<keyword evidence="2" id="KW-0732">Signal</keyword>
<evidence type="ECO:0000313" key="3">
    <source>
        <dbReference type="EMBL" id="QAY64135.1"/>
    </source>
</evidence>
<dbReference type="SUPFAM" id="SSF55486">
    <property type="entry name" value="Metalloproteases ('zincins'), catalytic domain"/>
    <property type="match status" value="1"/>
</dbReference>
<keyword evidence="1" id="KW-1133">Transmembrane helix</keyword>
<proteinExistence type="predicted"/>
<keyword evidence="4" id="KW-1185">Reference proteome</keyword>
<evidence type="ECO:0000256" key="2">
    <source>
        <dbReference type="SAM" id="SignalP"/>
    </source>
</evidence>
<dbReference type="KEGG" id="xyl:ET495_13940"/>
<gene>
    <name evidence="3" type="ORF">ET495_13940</name>
</gene>
<dbReference type="PROSITE" id="PS51318">
    <property type="entry name" value="TAT"/>
    <property type="match status" value="1"/>
</dbReference>
<protein>
    <recommendedName>
        <fullName evidence="5">Peptidase M1 membrane alanine aminopeptidase domain-containing protein</fullName>
    </recommendedName>
</protein>
<dbReference type="RefSeq" id="WP_129205290.1">
    <property type="nucleotide sequence ID" value="NZ_CP035495.1"/>
</dbReference>
<accession>A0A4P6ENQ8</accession>
<keyword evidence="1" id="KW-0812">Transmembrane</keyword>
<name>A0A4P6ENQ8_9MICO</name>
<dbReference type="InterPro" id="IPR006311">
    <property type="entry name" value="TAT_signal"/>
</dbReference>
<feature type="chain" id="PRO_5039650996" description="Peptidase M1 membrane alanine aminopeptidase domain-containing protein" evidence="2">
    <location>
        <begin position="32"/>
        <end position="673"/>
    </location>
</feature>
<organism evidence="3 4">
    <name type="scientific">Xylanimonas allomyrinae</name>
    <dbReference type="NCBI Taxonomy" id="2509459"/>
    <lineage>
        <taxon>Bacteria</taxon>
        <taxon>Bacillati</taxon>
        <taxon>Actinomycetota</taxon>
        <taxon>Actinomycetes</taxon>
        <taxon>Micrococcales</taxon>
        <taxon>Promicromonosporaceae</taxon>
        <taxon>Xylanimonas</taxon>
    </lineage>
</organism>
<feature type="signal peptide" evidence="2">
    <location>
        <begin position="1"/>
        <end position="31"/>
    </location>
</feature>
<keyword evidence="1" id="KW-0472">Membrane</keyword>
<evidence type="ECO:0008006" key="5">
    <source>
        <dbReference type="Google" id="ProtNLM"/>
    </source>
</evidence>
<dbReference type="AlphaFoldDB" id="A0A4P6ENQ8"/>
<dbReference type="OrthoDB" id="3837791at2"/>
<feature type="transmembrane region" description="Helical" evidence="1">
    <location>
        <begin position="621"/>
        <end position="643"/>
    </location>
</feature>
<sequence length="673" mass="71429">MSDRVPRRPRRRGLLVLAALVATMATGTVGAGPAEALDAGLAVESHAHYVIDAAGGPVRVSVTMTLRNRTVDTAGWSYYYDAFGLPVPAGATAATATSDGRALTVRVEDTEDPTTQLARVTFAPLYQGRSRTIEWSYLIPGAPVRSANLNRVGPGYASFFVQAVGDPGQVSAEVVAPTSMKVDTSDGDFLQRPDGDVVRYVTETSTNDDGIWAVVSARDPHLADQDVVTVGGTTITLDSFPGDTAWAQFVSAHVTEGMPVLERIVGMPWPGGLESIREDVAPRALRYAWFDSVHDDIVVSEDLDADTLYHEMGHAWFDYGRFTDRWLAEGLTEVVAQRVVTETDGNPTPRPTPDRAAPAAVPLTAWSVDDWGAFDVEEYAYGASFTAMSELLNGLDEKTFAAVVSAAYAGESGYEPAGSKAETSSTIDWRRFLDLVEDRGGVTSAEQTYRTWVVTPDEAAELDDRAAARTEYARVDDADGAWLPPLGLRRAMTAWDFRDAGQAVAALGEAPEAAAAVAAAATAARLPVPHAAREAYESAASTTRYGELAPLLHRTATVMPAVAEARDAAASGRDPFSWVGQTVLGVDDVAADAQAELARGDVEAAAASAARATARASAATWAGGVCVALLLGVFLGATALVVAHQRWSIRVRTVPPGPVPYPPEAARRQVRGW</sequence>
<dbReference type="EMBL" id="CP035495">
    <property type="protein sequence ID" value="QAY64135.1"/>
    <property type="molecule type" value="Genomic_DNA"/>
</dbReference>